<accession>A0AAD5XZ09</accession>
<gene>
    <name evidence="1" type="ORF">HK099_003076</name>
</gene>
<sequence>MKKVASILHLLGVYLSNKQINQTTKNAATLNFIISDDEFIPIAYFQTLKAMKKYKVDEILESIKFSNNIFELNVDRTCLRRTRPFDDFNIEVVEIENSSSTKRENILVSFGFPEYANLDDVILLFSNFGEVHDVSAFNSKDFTEYYNSSDNKIINDEEELHRKRNGKSYKVKFATMDSLISALINQHYFEGLKIWVRPYIEEINSENEILNLLPSHLKKGKTDYPLNRVVYFDLKFLDMNLQLKKKIKLLLEKFAPIVLIDYDYIPNFGFCRLKTSVADLICDLINKEGGLILDEINIPVKLMQGKEEKLYWKVSKEREKKKSVQNLHIRKRLLNSSRGVNNSLNKKNRGIKRSTENWIDETLSSPVEEIYAEGRKENNRKRISTDLNQGKLIFNEKRKPLRGKRLKLFENIKKKEDTQIFNNLLTSFSKLDV</sequence>
<dbReference type="AlphaFoldDB" id="A0AAD5XZ09"/>
<dbReference type="InterPro" id="IPR012677">
    <property type="entry name" value="Nucleotide-bd_a/b_plait_sf"/>
</dbReference>
<evidence type="ECO:0000313" key="2">
    <source>
        <dbReference type="Proteomes" id="UP001211065"/>
    </source>
</evidence>
<keyword evidence="2" id="KW-1185">Reference proteome</keyword>
<dbReference type="Gene3D" id="3.30.70.330">
    <property type="match status" value="1"/>
</dbReference>
<name>A0AAD5XZ09_9FUNG</name>
<dbReference type="EMBL" id="JADGJW010000207">
    <property type="protein sequence ID" value="KAJ3221820.1"/>
    <property type="molecule type" value="Genomic_DNA"/>
</dbReference>
<organism evidence="1 2">
    <name type="scientific">Clydaea vesicula</name>
    <dbReference type="NCBI Taxonomy" id="447962"/>
    <lineage>
        <taxon>Eukaryota</taxon>
        <taxon>Fungi</taxon>
        <taxon>Fungi incertae sedis</taxon>
        <taxon>Chytridiomycota</taxon>
        <taxon>Chytridiomycota incertae sedis</taxon>
        <taxon>Chytridiomycetes</taxon>
        <taxon>Lobulomycetales</taxon>
        <taxon>Lobulomycetaceae</taxon>
        <taxon>Clydaea</taxon>
    </lineage>
</organism>
<reference evidence="1" key="1">
    <citation type="submission" date="2020-05" db="EMBL/GenBank/DDBJ databases">
        <title>Phylogenomic resolution of chytrid fungi.</title>
        <authorList>
            <person name="Stajich J.E."/>
            <person name="Amses K."/>
            <person name="Simmons R."/>
            <person name="Seto K."/>
            <person name="Myers J."/>
            <person name="Bonds A."/>
            <person name="Quandt C.A."/>
            <person name="Barry K."/>
            <person name="Liu P."/>
            <person name="Grigoriev I."/>
            <person name="Longcore J.E."/>
            <person name="James T.Y."/>
        </authorList>
    </citation>
    <scope>NUCLEOTIDE SEQUENCE</scope>
    <source>
        <strain evidence="1">JEL0476</strain>
    </source>
</reference>
<evidence type="ECO:0000313" key="1">
    <source>
        <dbReference type="EMBL" id="KAJ3221820.1"/>
    </source>
</evidence>
<dbReference type="Proteomes" id="UP001211065">
    <property type="component" value="Unassembled WGS sequence"/>
</dbReference>
<comment type="caution">
    <text evidence="1">The sequence shown here is derived from an EMBL/GenBank/DDBJ whole genome shotgun (WGS) entry which is preliminary data.</text>
</comment>
<protein>
    <submittedName>
        <fullName evidence="1">Uncharacterized protein</fullName>
    </submittedName>
</protein>
<proteinExistence type="predicted"/>